<evidence type="ECO:0000313" key="3">
    <source>
        <dbReference type="EMBL" id="PSJ56873.1"/>
    </source>
</evidence>
<dbReference type="Pfam" id="PF13463">
    <property type="entry name" value="HTH_27"/>
    <property type="match status" value="1"/>
</dbReference>
<feature type="region of interest" description="Disordered" evidence="1">
    <location>
        <begin position="1"/>
        <end position="39"/>
    </location>
</feature>
<dbReference type="InterPro" id="IPR036390">
    <property type="entry name" value="WH_DNA-bd_sf"/>
</dbReference>
<dbReference type="GO" id="GO:0006950">
    <property type="term" value="P:response to stress"/>
    <property type="evidence" value="ECO:0007669"/>
    <property type="project" value="TreeGrafter"/>
</dbReference>
<dbReference type="InterPro" id="IPR036388">
    <property type="entry name" value="WH-like_DNA-bd_sf"/>
</dbReference>
<comment type="caution">
    <text evidence="3">The sequence shown here is derived from an EMBL/GenBank/DDBJ whole genome shotgun (WGS) entry which is preliminary data.</text>
</comment>
<dbReference type="PROSITE" id="PS50995">
    <property type="entry name" value="HTH_MARR_2"/>
    <property type="match status" value="1"/>
</dbReference>
<dbReference type="SMART" id="SM00347">
    <property type="entry name" value="HTH_MARR"/>
    <property type="match status" value="1"/>
</dbReference>
<gene>
    <name evidence="3" type="ORF">C7I85_23595</name>
</gene>
<dbReference type="AlphaFoldDB" id="A0A2P7S335"/>
<sequence length="193" mass="21577">MIAPEARTTRPRPRPSQATESAMVEDKDNMPIDGDDDEHPFELTRNVNYLLRRAHARADRLFDKAMQDIGLTPRQAALLYGVRRCRGGSISDLTALTGMDRGTLSEMVPRLMKRGLLEKKLAKDDGRAMALYLTKEGAGLVDLVIERTASLQAEVLDPLPHEYHELFVKMLSLFVGLTVETQSKTKWADEAGI</sequence>
<dbReference type="PRINTS" id="PR00598">
    <property type="entry name" value="HTHMARR"/>
</dbReference>
<proteinExistence type="predicted"/>
<dbReference type="InterPro" id="IPR000835">
    <property type="entry name" value="HTH_MarR-typ"/>
</dbReference>
<dbReference type="PANTHER" id="PTHR33164:SF43">
    <property type="entry name" value="HTH-TYPE TRANSCRIPTIONAL REPRESSOR YETL"/>
    <property type="match status" value="1"/>
</dbReference>
<feature type="domain" description="HTH marR-type" evidence="2">
    <location>
        <begin position="44"/>
        <end position="176"/>
    </location>
</feature>
<dbReference type="GO" id="GO:0003700">
    <property type="term" value="F:DNA-binding transcription factor activity"/>
    <property type="evidence" value="ECO:0007669"/>
    <property type="project" value="InterPro"/>
</dbReference>
<dbReference type="InterPro" id="IPR039422">
    <property type="entry name" value="MarR/SlyA-like"/>
</dbReference>
<evidence type="ECO:0000259" key="2">
    <source>
        <dbReference type="PROSITE" id="PS50995"/>
    </source>
</evidence>
<evidence type="ECO:0000313" key="4">
    <source>
        <dbReference type="Proteomes" id="UP000240653"/>
    </source>
</evidence>
<dbReference type="Gene3D" id="1.10.10.10">
    <property type="entry name" value="Winged helix-like DNA-binding domain superfamily/Winged helix DNA-binding domain"/>
    <property type="match status" value="1"/>
</dbReference>
<dbReference type="Proteomes" id="UP000240653">
    <property type="component" value="Unassembled WGS sequence"/>
</dbReference>
<name>A0A2P7S335_9HYPH</name>
<protein>
    <submittedName>
        <fullName evidence="3">MarR family transcriptional regulator</fullName>
    </submittedName>
</protein>
<keyword evidence="4" id="KW-1185">Reference proteome</keyword>
<reference evidence="3 4" key="1">
    <citation type="submission" date="2018-03" db="EMBL/GenBank/DDBJ databases">
        <title>The draft genome of Mesorhizobium soli JCM 19897.</title>
        <authorList>
            <person name="Li L."/>
            <person name="Liu L."/>
            <person name="Liang L."/>
            <person name="Wang T."/>
            <person name="Zhang X."/>
        </authorList>
    </citation>
    <scope>NUCLEOTIDE SEQUENCE [LARGE SCALE GENOMIC DNA]</scope>
    <source>
        <strain evidence="3 4">JCM 19897</strain>
    </source>
</reference>
<accession>A0A2P7S335</accession>
<dbReference type="PANTHER" id="PTHR33164">
    <property type="entry name" value="TRANSCRIPTIONAL REGULATOR, MARR FAMILY"/>
    <property type="match status" value="1"/>
</dbReference>
<dbReference type="EMBL" id="PXYL01000016">
    <property type="protein sequence ID" value="PSJ56873.1"/>
    <property type="molecule type" value="Genomic_DNA"/>
</dbReference>
<evidence type="ECO:0000256" key="1">
    <source>
        <dbReference type="SAM" id="MobiDB-lite"/>
    </source>
</evidence>
<dbReference type="SUPFAM" id="SSF46785">
    <property type="entry name" value="Winged helix' DNA-binding domain"/>
    <property type="match status" value="1"/>
</dbReference>
<organism evidence="3 4">
    <name type="scientific">Pseudaminobacter soli</name>
    <name type="common">ex Li et al. 2025</name>
    <dbReference type="NCBI Taxonomy" id="1295366"/>
    <lineage>
        <taxon>Bacteria</taxon>
        <taxon>Pseudomonadati</taxon>
        <taxon>Pseudomonadota</taxon>
        <taxon>Alphaproteobacteria</taxon>
        <taxon>Hyphomicrobiales</taxon>
        <taxon>Phyllobacteriaceae</taxon>
        <taxon>Pseudaminobacter</taxon>
    </lineage>
</organism>
<dbReference type="OrthoDB" id="9806864at2"/>